<feature type="transmembrane region" description="Helical" evidence="9">
    <location>
        <begin position="99"/>
        <end position="120"/>
    </location>
</feature>
<feature type="transmembrane region" description="Helical" evidence="9">
    <location>
        <begin position="202"/>
        <end position="225"/>
    </location>
</feature>
<evidence type="ECO:0000256" key="9">
    <source>
        <dbReference type="SAM" id="Phobius"/>
    </source>
</evidence>
<organism evidence="10 11">
    <name type="scientific">Candidatus Borkfalkia excrementavium</name>
    <dbReference type="NCBI Taxonomy" id="2838505"/>
    <lineage>
        <taxon>Bacteria</taxon>
        <taxon>Bacillati</taxon>
        <taxon>Bacillota</taxon>
        <taxon>Clostridia</taxon>
        <taxon>Christensenellales</taxon>
        <taxon>Christensenellaceae</taxon>
        <taxon>Candidatus Borkfalkia</taxon>
    </lineage>
</organism>
<dbReference type="Pfam" id="PF12822">
    <property type="entry name" value="ECF_trnsprt"/>
    <property type="match status" value="1"/>
</dbReference>
<sequence>MKEQACKSASARSDAERKDLIGKCGPDAQGPAEGELNPAEQSVGQSAEKIPAKKKRGKAYFSASLIAKLAMFAALAYVVTFLEFPVFPAAPFLQLDFSGVFVLLAGFMYGPVAALVVSGVKECLSLIDTSTGGVGEIANFLITFSFVIVPTAVYRRKKGIKTVAVTLAVGCILQIGAGLLTNRFINFPLYMGAGAAAQFAVLWWYIILFNLIKGVAVSLVTVLLYKRISWLLNKF</sequence>
<dbReference type="InterPro" id="IPR024529">
    <property type="entry name" value="ECF_trnsprt_substrate-spec"/>
</dbReference>
<gene>
    <name evidence="10" type="ORF">H9728_00815</name>
</gene>
<reference evidence="10" key="1">
    <citation type="journal article" date="2021" name="PeerJ">
        <title>Extensive microbial diversity within the chicken gut microbiome revealed by metagenomics and culture.</title>
        <authorList>
            <person name="Gilroy R."/>
            <person name="Ravi A."/>
            <person name="Getino M."/>
            <person name="Pursley I."/>
            <person name="Horton D.L."/>
            <person name="Alikhan N.F."/>
            <person name="Baker D."/>
            <person name="Gharbi K."/>
            <person name="Hall N."/>
            <person name="Watson M."/>
            <person name="Adriaenssens E.M."/>
            <person name="Foster-Nyarko E."/>
            <person name="Jarju S."/>
            <person name="Secka A."/>
            <person name="Antonio M."/>
            <person name="Oren A."/>
            <person name="Chaudhuri R.R."/>
            <person name="La Ragione R."/>
            <person name="Hildebrand F."/>
            <person name="Pallen M.J."/>
        </authorList>
    </citation>
    <scope>NUCLEOTIDE SEQUENCE</scope>
    <source>
        <strain evidence="10">CHK199-9574</strain>
    </source>
</reference>
<feature type="transmembrane region" description="Helical" evidence="9">
    <location>
        <begin position="59"/>
        <end position="79"/>
    </location>
</feature>
<reference evidence="10" key="2">
    <citation type="submission" date="2021-04" db="EMBL/GenBank/DDBJ databases">
        <authorList>
            <person name="Gilroy R."/>
        </authorList>
    </citation>
    <scope>NUCLEOTIDE SEQUENCE</scope>
    <source>
        <strain evidence="10">CHK199-9574</strain>
    </source>
</reference>
<name>A0A9D2CF73_9FIRM</name>
<evidence type="ECO:0000256" key="7">
    <source>
        <dbReference type="ARBA" id="ARBA00023136"/>
    </source>
</evidence>
<keyword evidence="4" id="KW-1003">Cell membrane</keyword>
<evidence type="ECO:0000256" key="5">
    <source>
        <dbReference type="ARBA" id="ARBA00022692"/>
    </source>
</evidence>
<proteinExistence type="inferred from homology"/>
<dbReference type="PANTHER" id="PTHR38438">
    <property type="entry name" value="RIBOFLAVIN TRANSPORTER RIBU"/>
    <property type="match status" value="1"/>
</dbReference>
<evidence type="ECO:0000256" key="8">
    <source>
        <dbReference type="SAM" id="MobiDB-lite"/>
    </source>
</evidence>
<evidence type="ECO:0000313" key="10">
    <source>
        <dbReference type="EMBL" id="HIY77564.1"/>
    </source>
</evidence>
<dbReference type="PANTHER" id="PTHR38438:SF1">
    <property type="entry name" value="RIBOFLAVIN TRANSPORTER RIBU"/>
    <property type="match status" value="1"/>
</dbReference>
<evidence type="ECO:0000256" key="3">
    <source>
        <dbReference type="ARBA" id="ARBA00022448"/>
    </source>
</evidence>
<accession>A0A9D2CF73</accession>
<dbReference type="InterPro" id="IPR025720">
    <property type="entry name" value="RibU"/>
</dbReference>
<dbReference type="EMBL" id="DXCO01000005">
    <property type="protein sequence ID" value="HIY77564.1"/>
    <property type="molecule type" value="Genomic_DNA"/>
</dbReference>
<dbReference type="GO" id="GO:0032217">
    <property type="term" value="F:riboflavin transmembrane transporter activity"/>
    <property type="evidence" value="ECO:0007669"/>
    <property type="project" value="InterPro"/>
</dbReference>
<dbReference type="AlphaFoldDB" id="A0A9D2CF73"/>
<protein>
    <submittedName>
        <fullName evidence="10">ECF transporter S component</fullName>
    </submittedName>
</protein>
<evidence type="ECO:0000256" key="4">
    <source>
        <dbReference type="ARBA" id="ARBA00022475"/>
    </source>
</evidence>
<keyword evidence="5 9" id="KW-0812">Transmembrane</keyword>
<dbReference type="Gene3D" id="1.10.1760.20">
    <property type="match status" value="1"/>
</dbReference>
<dbReference type="Proteomes" id="UP000824135">
    <property type="component" value="Unassembled WGS sequence"/>
</dbReference>
<comment type="similarity">
    <text evidence="2">Belongs to the prokaryotic riboflavin transporter (P-RFT) (TC 2.A.87) family.</text>
</comment>
<comment type="subcellular location">
    <subcellularLocation>
        <location evidence="1">Cell membrane</location>
        <topology evidence="1">Multi-pass membrane protein</topology>
    </subcellularLocation>
</comment>
<keyword evidence="3" id="KW-0813">Transport</keyword>
<dbReference type="GO" id="GO:0005886">
    <property type="term" value="C:plasma membrane"/>
    <property type="evidence" value="ECO:0007669"/>
    <property type="project" value="UniProtKB-SubCell"/>
</dbReference>
<evidence type="ECO:0000256" key="6">
    <source>
        <dbReference type="ARBA" id="ARBA00022989"/>
    </source>
</evidence>
<keyword evidence="7 9" id="KW-0472">Membrane</keyword>
<feature type="region of interest" description="Disordered" evidence="8">
    <location>
        <begin position="1"/>
        <end position="50"/>
    </location>
</feature>
<evidence type="ECO:0000256" key="1">
    <source>
        <dbReference type="ARBA" id="ARBA00004651"/>
    </source>
</evidence>
<keyword evidence="6 9" id="KW-1133">Transmembrane helix</keyword>
<comment type="caution">
    <text evidence="10">The sequence shown here is derived from an EMBL/GenBank/DDBJ whole genome shotgun (WGS) entry which is preliminary data.</text>
</comment>
<feature type="transmembrane region" description="Helical" evidence="9">
    <location>
        <begin position="163"/>
        <end position="182"/>
    </location>
</feature>
<evidence type="ECO:0000256" key="2">
    <source>
        <dbReference type="ARBA" id="ARBA00005540"/>
    </source>
</evidence>
<evidence type="ECO:0000313" key="11">
    <source>
        <dbReference type="Proteomes" id="UP000824135"/>
    </source>
</evidence>